<reference evidence="5 6" key="2">
    <citation type="submission" date="2017-09" db="EMBL/GenBank/DDBJ databases">
        <authorList>
            <person name="Lee N."/>
            <person name="Cho B.-K."/>
        </authorList>
    </citation>
    <scope>NUCLEOTIDE SEQUENCE [LARGE SCALE GENOMIC DNA]</scope>
    <source>
        <strain evidence="5 6">ATCC 19740</strain>
    </source>
</reference>
<dbReference type="RefSeq" id="WP_062758940.1">
    <property type="nucleotide sequence ID" value="NZ_BMSJ01000006.1"/>
</dbReference>
<reference evidence="4 7" key="1">
    <citation type="journal article" date="2014" name="Int. J. Syst. Evol. Microbiol.">
        <title>Complete genome sequence of Corynebacterium casei LMG S-19264T (=DSM 44701T), isolated from a smear-ripened cheese.</title>
        <authorList>
            <consortium name="US DOE Joint Genome Institute (JGI-PGF)"/>
            <person name="Walter F."/>
            <person name="Albersmeier A."/>
            <person name="Kalinowski J."/>
            <person name="Ruckert C."/>
        </authorList>
    </citation>
    <scope>NUCLEOTIDE SEQUENCE [LARGE SCALE GENOMIC DNA]</scope>
    <source>
        <strain evidence="4 7">JCM 4205</strain>
    </source>
</reference>
<name>A0AAV4KPE4_9ACTN</name>
<sequence>MPARALRPLATTLVATAAIGGLALAGAPAAFAAPGDNGDIKVHKVGTPYGNLDDEVRVCKFYLAAFNFDILEEVSWEITPQPPRPEVPTLSGRVALNTGMGHTNPLTLPEGQYRVTWTFPGATPTGKQKTFTVDCHGNGPGGRPGNGPNNGNNGNNGAGNSNWSGNDSNSNWSNNGQGRPPQGPVGAGGGGVQLAAAEESSAFGVGAAVAAGLAGTAGLVMIRRSRRRNDGAA</sequence>
<feature type="region of interest" description="Disordered" evidence="1">
    <location>
        <begin position="123"/>
        <end position="191"/>
    </location>
</feature>
<feature type="transmembrane region" description="Helical" evidence="2">
    <location>
        <begin position="202"/>
        <end position="222"/>
    </location>
</feature>
<dbReference type="EMBL" id="BMSJ01000006">
    <property type="protein sequence ID" value="GGR29025.1"/>
    <property type="molecule type" value="Genomic_DNA"/>
</dbReference>
<proteinExistence type="predicted"/>
<feature type="chain" id="PRO_5043551240" description="LPXTG cell wall anchor domain-containing protein" evidence="3">
    <location>
        <begin position="33"/>
        <end position="233"/>
    </location>
</feature>
<accession>A0AAV4KPE4</accession>
<feature type="compositionally biased region" description="Low complexity" evidence="1">
    <location>
        <begin position="146"/>
        <end position="180"/>
    </location>
</feature>
<keyword evidence="6" id="KW-1185">Reference proteome</keyword>
<dbReference type="EMBL" id="CP023693">
    <property type="protein sequence ID" value="QEV32042.1"/>
    <property type="molecule type" value="Genomic_DNA"/>
</dbReference>
<organism evidence="4 7">
    <name type="scientific">Streptomyces cinereoruber</name>
    <dbReference type="NCBI Taxonomy" id="67260"/>
    <lineage>
        <taxon>Bacteria</taxon>
        <taxon>Bacillati</taxon>
        <taxon>Actinomycetota</taxon>
        <taxon>Actinomycetes</taxon>
        <taxon>Kitasatosporales</taxon>
        <taxon>Streptomycetaceae</taxon>
        <taxon>Streptomyces</taxon>
    </lineage>
</organism>
<evidence type="ECO:0000256" key="1">
    <source>
        <dbReference type="SAM" id="MobiDB-lite"/>
    </source>
</evidence>
<gene>
    <name evidence="5" type="ORF">CP977_07585</name>
    <name evidence="4" type="ORF">GCM10010497_34170</name>
</gene>
<evidence type="ECO:0000313" key="4">
    <source>
        <dbReference type="EMBL" id="GGR29025.1"/>
    </source>
</evidence>
<keyword evidence="3" id="KW-0732">Signal</keyword>
<keyword evidence="2" id="KW-0812">Transmembrane</keyword>
<protein>
    <recommendedName>
        <fullName evidence="8">LPXTG cell wall anchor domain-containing protein</fullName>
    </recommendedName>
</protein>
<dbReference type="GeneID" id="95453631"/>
<dbReference type="AlphaFoldDB" id="A0AAV4KPE4"/>
<dbReference type="Proteomes" id="UP000326029">
    <property type="component" value="Chromosome"/>
</dbReference>
<dbReference type="Proteomes" id="UP000642014">
    <property type="component" value="Unassembled WGS sequence"/>
</dbReference>
<evidence type="ECO:0008006" key="8">
    <source>
        <dbReference type="Google" id="ProtNLM"/>
    </source>
</evidence>
<evidence type="ECO:0000313" key="6">
    <source>
        <dbReference type="Proteomes" id="UP000326029"/>
    </source>
</evidence>
<keyword evidence="2" id="KW-0472">Membrane</keyword>
<evidence type="ECO:0000256" key="3">
    <source>
        <dbReference type="SAM" id="SignalP"/>
    </source>
</evidence>
<evidence type="ECO:0000313" key="7">
    <source>
        <dbReference type="Proteomes" id="UP000642014"/>
    </source>
</evidence>
<feature type="signal peptide" evidence="3">
    <location>
        <begin position="1"/>
        <end position="32"/>
    </location>
</feature>
<keyword evidence="2" id="KW-1133">Transmembrane helix</keyword>
<reference evidence="4" key="3">
    <citation type="submission" date="2023-08" db="EMBL/GenBank/DDBJ databases">
        <authorList>
            <person name="Sun Q."/>
            <person name="Ohkuma M."/>
        </authorList>
    </citation>
    <scope>NUCLEOTIDE SEQUENCE</scope>
    <source>
        <strain evidence="4">JCM 4205</strain>
    </source>
</reference>
<evidence type="ECO:0000313" key="5">
    <source>
        <dbReference type="EMBL" id="QEV32042.1"/>
    </source>
</evidence>
<evidence type="ECO:0000256" key="2">
    <source>
        <dbReference type="SAM" id="Phobius"/>
    </source>
</evidence>